<evidence type="ECO:0000313" key="4">
    <source>
        <dbReference type="Proteomes" id="UP000002499"/>
    </source>
</evidence>
<dbReference type="InParanoid" id="E9E817"/>
<name>E9E817_METAQ</name>
<dbReference type="OrthoDB" id="5336565at2759"/>
<evidence type="ECO:0000313" key="3">
    <source>
        <dbReference type="EMBL" id="EFY87888.1"/>
    </source>
</evidence>
<dbReference type="InterPro" id="IPR057684">
    <property type="entry name" value="DUF7924"/>
</dbReference>
<evidence type="ECO:0000259" key="2">
    <source>
        <dbReference type="Pfam" id="PF25545"/>
    </source>
</evidence>
<gene>
    <name evidence="3" type="ORF">MAC_06015</name>
</gene>
<dbReference type="HOGENOM" id="CLU_023878_0_1_1"/>
<feature type="compositionally biased region" description="Polar residues" evidence="1">
    <location>
        <begin position="1"/>
        <end position="30"/>
    </location>
</feature>
<dbReference type="GeneID" id="19250326"/>
<proteinExistence type="predicted"/>
<sequence length="373" mass="41256">MDQTPLSGSSRIRSTQSTRATSVSAGSRRSSACDKGFQQHLIDYKIYPEGYESGNGLPSSEPSNLDHIQEALSADRASLSPSQFTQSTFRDFKNKNKRVIFESDVMSAVIPVICGNSSIDSQQNVLFTELDPITSTDAVKPKPDLFDGASLVNIHEDVRNNPILKSKVIPTKHPNIPMAPNFFMEVKGPNGNASVAQRQACYDGAYGVRAMHALKNHGKTEEQYDGDAYTYSSTYHPATGTLQLYAHHATAPVDAGGRPEYHMTQIDTWGMTGNINSFRRGATALRNARDLARQQRDNLIQAANACHVRPEVQKNDAGWRDAHDDLQGQISDAYDDNSGEDPETYNTLQFHRRTTGLRTLAKNRLHWGQTTLI</sequence>
<accession>E9E817</accession>
<dbReference type="Proteomes" id="UP000002499">
    <property type="component" value="Unassembled WGS sequence"/>
</dbReference>
<organism evidence="4">
    <name type="scientific">Metarhizium acridum (strain CQMa 102)</name>
    <dbReference type="NCBI Taxonomy" id="655827"/>
    <lineage>
        <taxon>Eukaryota</taxon>
        <taxon>Fungi</taxon>
        <taxon>Dikarya</taxon>
        <taxon>Ascomycota</taxon>
        <taxon>Pezizomycotina</taxon>
        <taxon>Sordariomycetes</taxon>
        <taxon>Hypocreomycetidae</taxon>
        <taxon>Hypocreales</taxon>
        <taxon>Clavicipitaceae</taxon>
        <taxon>Metarhizium</taxon>
    </lineage>
</organism>
<protein>
    <recommendedName>
        <fullName evidence="2">DUF7924 domain-containing protein</fullName>
    </recommendedName>
</protein>
<dbReference type="AlphaFoldDB" id="E9E817"/>
<dbReference type="eggNOG" id="ENOG502SJYB">
    <property type="taxonomic scope" value="Eukaryota"/>
</dbReference>
<feature type="region of interest" description="Disordered" evidence="1">
    <location>
        <begin position="1"/>
        <end position="32"/>
    </location>
</feature>
<evidence type="ECO:0000256" key="1">
    <source>
        <dbReference type="SAM" id="MobiDB-lite"/>
    </source>
</evidence>
<keyword evidence="4" id="KW-1185">Reference proteome</keyword>
<reference evidence="3 4" key="1">
    <citation type="journal article" date="2011" name="PLoS Genet.">
        <title>Genome sequencing and comparative transcriptomics of the model entomopathogenic fungi Metarhizium anisopliae and M. acridum.</title>
        <authorList>
            <person name="Gao Q."/>
            <person name="Jin K."/>
            <person name="Ying S.H."/>
            <person name="Zhang Y."/>
            <person name="Xiao G."/>
            <person name="Shang Y."/>
            <person name="Duan Z."/>
            <person name="Hu X."/>
            <person name="Xie X.Q."/>
            <person name="Zhou G."/>
            <person name="Peng G."/>
            <person name="Luo Z."/>
            <person name="Huang W."/>
            <person name="Wang B."/>
            <person name="Fang W."/>
            <person name="Wang S."/>
            <person name="Zhong Y."/>
            <person name="Ma L.J."/>
            <person name="St Leger R.J."/>
            <person name="Zhao G.P."/>
            <person name="Pei Y."/>
            <person name="Feng M.G."/>
            <person name="Xia Y."/>
            <person name="Wang C."/>
        </authorList>
    </citation>
    <scope>NUCLEOTIDE SEQUENCE [LARGE SCALE GENOMIC DNA]</scope>
    <source>
        <strain evidence="3 4">CQMa 102</strain>
    </source>
</reference>
<dbReference type="Pfam" id="PF25545">
    <property type="entry name" value="DUF7924"/>
    <property type="match status" value="1"/>
</dbReference>
<dbReference type="KEGG" id="maw:19250326"/>
<feature type="domain" description="DUF7924" evidence="2">
    <location>
        <begin position="128"/>
        <end position="288"/>
    </location>
</feature>
<dbReference type="EMBL" id="GL698519">
    <property type="protein sequence ID" value="EFY87888.1"/>
    <property type="molecule type" value="Genomic_DNA"/>
</dbReference>
<dbReference type="OMA" id="LEARKCH"/>